<feature type="transmembrane region" description="Helical" evidence="1">
    <location>
        <begin position="76"/>
        <end position="94"/>
    </location>
</feature>
<evidence type="ECO:0000256" key="1">
    <source>
        <dbReference type="SAM" id="Phobius"/>
    </source>
</evidence>
<keyword evidence="3" id="KW-1185">Reference proteome</keyword>
<feature type="transmembrane region" description="Helical" evidence="1">
    <location>
        <begin position="20"/>
        <end position="42"/>
    </location>
</feature>
<name>Q67NT0_SYMTH</name>
<dbReference type="eggNOG" id="COG4089">
    <property type="taxonomic scope" value="Bacteria"/>
</dbReference>
<dbReference type="Proteomes" id="UP000000417">
    <property type="component" value="Chromosome"/>
</dbReference>
<gene>
    <name evidence="2" type="ordered locus">STH1678</name>
</gene>
<organism evidence="2 3">
    <name type="scientific">Symbiobacterium thermophilum (strain DSM 24528 / JCM 14929 / IAM 14863 / T)</name>
    <dbReference type="NCBI Taxonomy" id="292459"/>
    <lineage>
        <taxon>Bacteria</taxon>
        <taxon>Bacillati</taxon>
        <taxon>Bacillota</taxon>
        <taxon>Clostridia</taxon>
        <taxon>Eubacteriales</taxon>
        <taxon>Symbiobacteriaceae</taxon>
        <taxon>Symbiobacterium</taxon>
    </lineage>
</organism>
<protein>
    <recommendedName>
        <fullName evidence="4">DUF1614 domain-containing protein</fullName>
    </recommendedName>
</protein>
<sequence>MDVESPPVTAGGRAHREGRPMMPVGPILILLLLVLAATGFLTGPLRRIGLSGRAALLLLAAMLLGSALELRLAPRLTLNVGSGLLPALLSLYLLRTMRRWWEPLAAVGGAANAAASLALISLYFPPGLPTELNLFYLDAQYLYAAVAGTLGSVIGHTRPASFAAAVWGSLAADVYHYLHYSGAGHGDIVHRMGGGGFHGTALVAGVLALTLSELLQVGAPERRAAAPPHLPTS</sequence>
<evidence type="ECO:0008006" key="4">
    <source>
        <dbReference type="Google" id="ProtNLM"/>
    </source>
</evidence>
<evidence type="ECO:0000313" key="3">
    <source>
        <dbReference type="Proteomes" id="UP000000417"/>
    </source>
</evidence>
<evidence type="ECO:0000313" key="2">
    <source>
        <dbReference type="EMBL" id="BAD40663.1"/>
    </source>
</evidence>
<feature type="transmembrane region" description="Helical" evidence="1">
    <location>
        <begin position="54"/>
        <end position="70"/>
    </location>
</feature>
<keyword evidence="1" id="KW-1133">Transmembrane helix</keyword>
<dbReference type="HOGENOM" id="CLU_1189424_0_0_9"/>
<dbReference type="EMBL" id="AP006840">
    <property type="protein sequence ID" value="BAD40663.1"/>
    <property type="molecule type" value="Genomic_DNA"/>
</dbReference>
<keyword evidence="1" id="KW-0812">Transmembrane</keyword>
<dbReference type="STRING" id="292459.STH1678"/>
<proteinExistence type="predicted"/>
<keyword evidence="1" id="KW-0472">Membrane</keyword>
<feature type="transmembrane region" description="Helical" evidence="1">
    <location>
        <begin position="106"/>
        <end position="124"/>
    </location>
</feature>
<dbReference type="AlphaFoldDB" id="Q67NT0"/>
<dbReference type="KEGG" id="sth:STH1678"/>
<reference evidence="2 3" key="1">
    <citation type="journal article" date="2004" name="Nucleic Acids Res.">
        <title>Genome sequence of Symbiobacterium thermophilum, an uncultivable bacterium that depends on microbial commensalism.</title>
        <authorList>
            <person name="Ueda K."/>
            <person name="Yamashita A."/>
            <person name="Ishikawa J."/>
            <person name="Shimada M."/>
            <person name="Watsuji T."/>
            <person name="Morimura K."/>
            <person name="Ikeda H."/>
            <person name="Hattori M."/>
            <person name="Beppu T."/>
        </authorList>
    </citation>
    <scope>NUCLEOTIDE SEQUENCE [LARGE SCALE GENOMIC DNA]</scope>
    <source>
        <strain evidence="3">T / IAM 14863</strain>
    </source>
</reference>
<accession>Q67NT0</accession>